<sequence length="127" mass="14411">MEDRSRDYYCDETGFQVFPNTGKVYAAKGAKNIYTVEKGSPKENITVMFSFSASGITCPPMIIYRYKRIPEKISLTVNPDWGVGRSDNVDKDTTFPIVLFLDGHESYLTYELSLLCNDLNIEDSFVP</sequence>
<evidence type="ECO:0008006" key="3">
    <source>
        <dbReference type="Google" id="ProtNLM"/>
    </source>
</evidence>
<organism evidence="1 2">
    <name type="scientific">Acanthoscelides obtectus</name>
    <name type="common">Bean weevil</name>
    <name type="synonym">Bruchus obtectus</name>
    <dbReference type="NCBI Taxonomy" id="200917"/>
    <lineage>
        <taxon>Eukaryota</taxon>
        <taxon>Metazoa</taxon>
        <taxon>Ecdysozoa</taxon>
        <taxon>Arthropoda</taxon>
        <taxon>Hexapoda</taxon>
        <taxon>Insecta</taxon>
        <taxon>Pterygota</taxon>
        <taxon>Neoptera</taxon>
        <taxon>Endopterygota</taxon>
        <taxon>Coleoptera</taxon>
        <taxon>Polyphaga</taxon>
        <taxon>Cucujiformia</taxon>
        <taxon>Chrysomeloidea</taxon>
        <taxon>Chrysomelidae</taxon>
        <taxon>Bruchinae</taxon>
        <taxon>Bruchini</taxon>
        <taxon>Acanthoscelides</taxon>
    </lineage>
</organism>
<accession>A0A9P0K3X1</accession>
<evidence type="ECO:0000313" key="1">
    <source>
        <dbReference type="EMBL" id="CAH1966945.1"/>
    </source>
</evidence>
<dbReference type="EMBL" id="CAKOFQ010006740">
    <property type="protein sequence ID" value="CAH1966945.1"/>
    <property type="molecule type" value="Genomic_DNA"/>
</dbReference>
<keyword evidence="2" id="KW-1185">Reference proteome</keyword>
<comment type="caution">
    <text evidence="1">The sequence shown here is derived from an EMBL/GenBank/DDBJ whole genome shotgun (WGS) entry which is preliminary data.</text>
</comment>
<proteinExistence type="predicted"/>
<dbReference type="OrthoDB" id="6768521at2759"/>
<evidence type="ECO:0000313" key="2">
    <source>
        <dbReference type="Proteomes" id="UP001152888"/>
    </source>
</evidence>
<name>A0A9P0K3X1_ACAOB</name>
<protein>
    <recommendedName>
        <fullName evidence="3">DDE-1 domain-containing protein</fullName>
    </recommendedName>
</protein>
<gene>
    <name evidence="1" type="ORF">ACAOBT_LOCUS7137</name>
</gene>
<dbReference type="AlphaFoldDB" id="A0A9P0K3X1"/>
<dbReference type="Proteomes" id="UP001152888">
    <property type="component" value="Unassembled WGS sequence"/>
</dbReference>
<reference evidence="1" key="1">
    <citation type="submission" date="2022-03" db="EMBL/GenBank/DDBJ databases">
        <authorList>
            <person name="Sayadi A."/>
        </authorList>
    </citation>
    <scope>NUCLEOTIDE SEQUENCE</scope>
</reference>